<sequence>MPGTIPELDPELAAAFAAMPKAANGTLLELSDIPGLRAQSRAALAQLPPIPPDTRVTIETRHLPREDRTELEIVLYRPAGAEHALPAVVWFHAGAQVLGDDARDDDAYHTALALGFDCVLAAVVYRLAPETPAPGAAEDGYLAYTHLVEHAAEHRIDPRRIALGGASGGGAPAAATALMVRDRQAPPPCALSLLYPMLDDRLETPSSSEAGSEVVFARPDIRLAWAAVLGDRLGTDEVHPYSAPGRATDLTGLPDTFVAVAQFDLLRDEGIDFARRLLTAGVPVDLHLYARAFHAWDRFAAESALTHSFEQTWRIFLRRRLHG</sequence>
<evidence type="ECO:0000259" key="2">
    <source>
        <dbReference type="Pfam" id="PF07859"/>
    </source>
</evidence>
<dbReference type="InterPro" id="IPR029058">
    <property type="entry name" value="AB_hydrolase_fold"/>
</dbReference>
<dbReference type="Proteomes" id="UP001500689">
    <property type="component" value="Unassembled WGS sequence"/>
</dbReference>
<protein>
    <submittedName>
        <fullName evidence="3">Alpha/beta hydrolase</fullName>
    </submittedName>
</protein>
<dbReference type="PANTHER" id="PTHR48081">
    <property type="entry name" value="AB HYDROLASE SUPERFAMILY PROTEIN C4A8.06C"/>
    <property type="match status" value="1"/>
</dbReference>
<dbReference type="SUPFAM" id="SSF53474">
    <property type="entry name" value="alpha/beta-Hydrolases"/>
    <property type="match status" value="1"/>
</dbReference>
<keyword evidence="4" id="KW-1185">Reference proteome</keyword>
<dbReference type="PANTHER" id="PTHR48081:SF8">
    <property type="entry name" value="ALPHA_BETA HYDROLASE FOLD-3 DOMAIN-CONTAINING PROTEIN-RELATED"/>
    <property type="match status" value="1"/>
</dbReference>
<organism evidence="3 4">
    <name type="scientific">Amycolatopsis ultiminotia</name>
    <dbReference type="NCBI Taxonomy" id="543629"/>
    <lineage>
        <taxon>Bacteria</taxon>
        <taxon>Bacillati</taxon>
        <taxon>Actinomycetota</taxon>
        <taxon>Actinomycetes</taxon>
        <taxon>Pseudonocardiales</taxon>
        <taxon>Pseudonocardiaceae</taxon>
        <taxon>Amycolatopsis</taxon>
    </lineage>
</organism>
<comment type="caution">
    <text evidence="3">The sequence shown here is derived from an EMBL/GenBank/DDBJ whole genome shotgun (WGS) entry which is preliminary data.</text>
</comment>
<dbReference type="InterPro" id="IPR050300">
    <property type="entry name" value="GDXG_lipolytic_enzyme"/>
</dbReference>
<dbReference type="RefSeq" id="WP_344860644.1">
    <property type="nucleotide sequence ID" value="NZ_BAAAZN010000006.1"/>
</dbReference>
<accession>A0ABP6W925</accession>
<evidence type="ECO:0000256" key="1">
    <source>
        <dbReference type="ARBA" id="ARBA00022801"/>
    </source>
</evidence>
<dbReference type="GO" id="GO:0016787">
    <property type="term" value="F:hydrolase activity"/>
    <property type="evidence" value="ECO:0007669"/>
    <property type="project" value="UniProtKB-KW"/>
</dbReference>
<dbReference type="InterPro" id="IPR013094">
    <property type="entry name" value="AB_hydrolase_3"/>
</dbReference>
<reference evidence="4" key="1">
    <citation type="journal article" date="2019" name="Int. J. Syst. Evol. Microbiol.">
        <title>The Global Catalogue of Microorganisms (GCM) 10K type strain sequencing project: providing services to taxonomists for standard genome sequencing and annotation.</title>
        <authorList>
            <consortium name="The Broad Institute Genomics Platform"/>
            <consortium name="The Broad Institute Genome Sequencing Center for Infectious Disease"/>
            <person name="Wu L."/>
            <person name="Ma J."/>
        </authorList>
    </citation>
    <scope>NUCLEOTIDE SEQUENCE [LARGE SCALE GENOMIC DNA]</scope>
    <source>
        <strain evidence="4">JCM 16898</strain>
    </source>
</reference>
<keyword evidence="1 3" id="KW-0378">Hydrolase</keyword>
<proteinExistence type="predicted"/>
<feature type="domain" description="Alpha/beta hydrolase fold-3" evidence="2">
    <location>
        <begin position="88"/>
        <end position="296"/>
    </location>
</feature>
<evidence type="ECO:0000313" key="4">
    <source>
        <dbReference type="Proteomes" id="UP001500689"/>
    </source>
</evidence>
<dbReference type="Gene3D" id="3.40.50.1820">
    <property type="entry name" value="alpha/beta hydrolase"/>
    <property type="match status" value="1"/>
</dbReference>
<dbReference type="Pfam" id="PF07859">
    <property type="entry name" value="Abhydrolase_3"/>
    <property type="match status" value="1"/>
</dbReference>
<name>A0ABP6W925_9PSEU</name>
<evidence type="ECO:0000313" key="3">
    <source>
        <dbReference type="EMBL" id="GAA3547034.1"/>
    </source>
</evidence>
<dbReference type="EMBL" id="BAAAZN010000006">
    <property type="protein sequence ID" value="GAA3547034.1"/>
    <property type="molecule type" value="Genomic_DNA"/>
</dbReference>
<gene>
    <name evidence="3" type="ORF">GCM10022222_33320</name>
</gene>